<evidence type="ECO:0000256" key="2">
    <source>
        <dbReference type="ARBA" id="ARBA00006521"/>
    </source>
</evidence>
<evidence type="ECO:0000256" key="10">
    <source>
        <dbReference type="ARBA" id="ARBA00023014"/>
    </source>
</evidence>
<feature type="compositionally biased region" description="Basic and acidic residues" evidence="12">
    <location>
        <begin position="50"/>
        <end position="59"/>
    </location>
</feature>
<dbReference type="Gene3D" id="3.40.470.10">
    <property type="entry name" value="Uracil-DNA glycosylase-like domain"/>
    <property type="match status" value="1"/>
</dbReference>
<keyword evidence="6" id="KW-0479">Metal-binding</keyword>
<dbReference type="EC" id="3.2.2.27" evidence="3"/>
<evidence type="ECO:0000313" key="14">
    <source>
        <dbReference type="EMBL" id="SMO96157.1"/>
    </source>
</evidence>
<dbReference type="SUPFAM" id="SSF52141">
    <property type="entry name" value="Uracil-DNA glycosylase-like"/>
    <property type="match status" value="1"/>
</dbReference>
<feature type="region of interest" description="Disordered" evidence="12">
    <location>
        <begin position="37"/>
        <end position="83"/>
    </location>
</feature>
<evidence type="ECO:0000256" key="8">
    <source>
        <dbReference type="ARBA" id="ARBA00022801"/>
    </source>
</evidence>
<proteinExistence type="inferred from homology"/>
<dbReference type="InterPro" id="IPR036895">
    <property type="entry name" value="Uracil-DNA_glycosylase-like_sf"/>
</dbReference>
<keyword evidence="7" id="KW-0227">DNA damage</keyword>
<dbReference type="GO" id="GO:0004844">
    <property type="term" value="F:uracil DNA N-glycosylase activity"/>
    <property type="evidence" value="ECO:0007669"/>
    <property type="project" value="UniProtKB-EC"/>
</dbReference>
<dbReference type="SMART" id="SM00986">
    <property type="entry name" value="UDG"/>
    <property type="match status" value="1"/>
</dbReference>
<evidence type="ECO:0000256" key="12">
    <source>
        <dbReference type="SAM" id="MobiDB-lite"/>
    </source>
</evidence>
<feature type="compositionally biased region" description="Basic and acidic residues" evidence="12">
    <location>
        <begin position="72"/>
        <end position="81"/>
    </location>
</feature>
<dbReference type="CDD" id="cd10030">
    <property type="entry name" value="UDG-F4_TTUDGA_SPO1dp_like"/>
    <property type="match status" value="1"/>
</dbReference>
<keyword evidence="9" id="KW-0408">Iron</keyword>
<evidence type="ECO:0000256" key="7">
    <source>
        <dbReference type="ARBA" id="ARBA00022763"/>
    </source>
</evidence>
<name>A0A521FIX8_9BACT</name>
<dbReference type="AlphaFoldDB" id="A0A521FIX8"/>
<evidence type="ECO:0000256" key="4">
    <source>
        <dbReference type="ARBA" id="ARBA00019403"/>
    </source>
</evidence>
<feature type="domain" description="Uracil-DNA glycosylase-like" evidence="13">
    <location>
        <begin position="118"/>
        <end position="264"/>
    </location>
</feature>
<dbReference type="PANTHER" id="PTHR33693">
    <property type="entry name" value="TYPE-5 URACIL-DNA GLYCOSYLASE"/>
    <property type="match status" value="1"/>
</dbReference>
<dbReference type="GO" id="GO:0046872">
    <property type="term" value="F:metal ion binding"/>
    <property type="evidence" value="ECO:0007669"/>
    <property type="project" value="UniProtKB-KW"/>
</dbReference>
<comment type="similarity">
    <text evidence="2">Belongs to the uracil-DNA glycosylase (UDG) superfamily. Type 4 (UDGa) family.</text>
</comment>
<keyword evidence="10" id="KW-0411">Iron-sulfur</keyword>
<dbReference type="EMBL" id="FXTP01000020">
    <property type="protein sequence ID" value="SMO96157.1"/>
    <property type="molecule type" value="Genomic_DNA"/>
</dbReference>
<gene>
    <name evidence="14" type="ORF">SAMN06265219_12037</name>
</gene>
<dbReference type="Pfam" id="PF03167">
    <property type="entry name" value="UDG"/>
    <property type="match status" value="1"/>
</dbReference>
<evidence type="ECO:0000256" key="3">
    <source>
        <dbReference type="ARBA" id="ARBA00012030"/>
    </source>
</evidence>
<evidence type="ECO:0000313" key="15">
    <source>
        <dbReference type="Proteomes" id="UP000317557"/>
    </source>
</evidence>
<keyword evidence="5" id="KW-0004">4Fe-4S</keyword>
<keyword evidence="11" id="KW-0234">DNA repair</keyword>
<accession>A0A521FIX8</accession>
<dbReference type="GO" id="GO:0051539">
    <property type="term" value="F:4 iron, 4 sulfur cluster binding"/>
    <property type="evidence" value="ECO:0007669"/>
    <property type="project" value="UniProtKB-KW"/>
</dbReference>
<dbReference type="NCBIfam" id="TIGR00758">
    <property type="entry name" value="UDG_fam4"/>
    <property type="match status" value="1"/>
</dbReference>
<keyword evidence="15" id="KW-1185">Reference proteome</keyword>
<dbReference type="RefSeq" id="WP_142456190.1">
    <property type="nucleotide sequence ID" value="NZ_FXTP01000020.1"/>
</dbReference>
<keyword evidence="8" id="KW-0378">Hydrolase</keyword>
<reference evidence="14 15" key="1">
    <citation type="submission" date="2017-05" db="EMBL/GenBank/DDBJ databases">
        <authorList>
            <person name="Varghese N."/>
            <person name="Submissions S."/>
        </authorList>
    </citation>
    <scope>NUCLEOTIDE SEQUENCE [LARGE SCALE GENOMIC DNA]</scope>
    <source>
        <strain evidence="14 15">DSM 21985</strain>
    </source>
</reference>
<dbReference type="InterPro" id="IPR005273">
    <property type="entry name" value="Ura-DNA_glyco_family4"/>
</dbReference>
<evidence type="ECO:0000256" key="1">
    <source>
        <dbReference type="ARBA" id="ARBA00001400"/>
    </source>
</evidence>
<dbReference type="SMART" id="SM00987">
    <property type="entry name" value="UreE_C"/>
    <property type="match status" value="1"/>
</dbReference>
<dbReference type="Proteomes" id="UP000317557">
    <property type="component" value="Unassembled WGS sequence"/>
</dbReference>
<sequence>MNDPQEFIERASRFIKQQRDMYGDFSVDIESQSVVAAEKEEAGTAAVSKEVSHSSEVKKSPATSKGSDAITPEEKEQKEEPLTTAQKIARCETLEELRALCEQAEELHTDLKGTNLVFGVGNPNANLMIVGEAPGYNEDQQGEPFVGQAGQLLDKIMAAINFERKDIYIANILKHRPPNNRNPKAEERERSLPFLLRQIELIDPKLILCVGKVSATTLLDKETSLSNLRGKFHEFHGRELMATYHPAALLRNQQWKRPTWEDVQKLRKRYDELVGE</sequence>
<dbReference type="GO" id="GO:0006281">
    <property type="term" value="P:DNA repair"/>
    <property type="evidence" value="ECO:0007669"/>
    <property type="project" value="UniProtKB-KW"/>
</dbReference>
<dbReference type="OrthoDB" id="5290748at2"/>
<dbReference type="InterPro" id="IPR005122">
    <property type="entry name" value="Uracil-DNA_glycosylase-like"/>
</dbReference>
<evidence type="ECO:0000256" key="5">
    <source>
        <dbReference type="ARBA" id="ARBA00022485"/>
    </source>
</evidence>
<evidence type="ECO:0000256" key="11">
    <source>
        <dbReference type="ARBA" id="ARBA00023204"/>
    </source>
</evidence>
<evidence type="ECO:0000256" key="6">
    <source>
        <dbReference type="ARBA" id="ARBA00022723"/>
    </source>
</evidence>
<comment type="catalytic activity">
    <reaction evidence="1">
        <text>Hydrolyzes single-stranded DNA or mismatched double-stranded DNA and polynucleotides, releasing free uracil.</text>
        <dbReference type="EC" id="3.2.2.27"/>
    </reaction>
</comment>
<organism evidence="14 15">
    <name type="scientific">Gracilimonas mengyeensis</name>
    <dbReference type="NCBI Taxonomy" id="1302730"/>
    <lineage>
        <taxon>Bacteria</taxon>
        <taxon>Pseudomonadati</taxon>
        <taxon>Balneolota</taxon>
        <taxon>Balneolia</taxon>
        <taxon>Balneolales</taxon>
        <taxon>Balneolaceae</taxon>
        <taxon>Gracilimonas</taxon>
    </lineage>
</organism>
<dbReference type="PANTHER" id="PTHR33693:SF1">
    <property type="entry name" value="TYPE-4 URACIL-DNA GLYCOSYLASE"/>
    <property type="match status" value="1"/>
</dbReference>
<evidence type="ECO:0000259" key="13">
    <source>
        <dbReference type="SMART" id="SM00986"/>
    </source>
</evidence>
<dbReference type="InterPro" id="IPR051536">
    <property type="entry name" value="UDG_Type-4/5"/>
</dbReference>
<evidence type="ECO:0000256" key="9">
    <source>
        <dbReference type="ARBA" id="ARBA00023004"/>
    </source>
</evidence>
<protein>
    <recommendedName>
        <fullName evidence="4">Type-4 uracil-DNA glycosylase</fullName>
        <ecNumber evidence="3">3.2.2.27</ecNumber>
    </recommendedName>
</protein>